<evidence type="ECO:0000256" key="4">
    <source>
        <dbReference type="ARBA" id="ARBA00023136"/>
    </source>
</evidence>
<gene>
    <name evidence="6" type="ORF">HMPREF1860_01592</name>
</gene>
<dbReference type="InterPro" id="IPR007269">
    <property type="entry name" value="ICMT_MeTrfase"/>
</dbReference>
<keyword evidence="6" id="KW-0489">Methyltransferase</keyword>
<evidence type="ECO:0000256" key="3">
    <source>
        <dbReference type="ARBA" id="ARBA00022989"/>
    </source>
</evidence>
<feature type="transmembrane region" description="Helical" evidence="5">
    <location>
        <begin position="107"/>
        <end position="125"/>
    </location>
</feature>
<comment type="subcellular location">
    <subcellularLocation>
        <location evidence="1">Membrane</location>
        <topology evidence="1">Multi-pass membrane protein</topology>
    </subcellularLocation>
</comment>
<evidence type="ECO:0000313" key="7">
    <source>
        <dbReference type="Proteomes" id="UP000070531"/>
    </source>
</evidence>
<dbReference type="PANTHER" id="PTHR43847">
    <property type="entry name" value="BLL3993 PROTEIN"/>
    <property type="match status" value="1"/>
</dbReference>
<dbReference type="Pfam" id="PF04140">
    <property type="entry name" value="ICMT"/>
    <property type="match status" value="1"/>
</dbReference>
<keyword evidence="3 5" id="KW-1133">Transmembrane helix</keyword>
<accession>A0A134B9B4</accession>
<dbReference type="EMBL" id="LSDL01000089">
    <property type="protein sequence ID" value="KXB76538.1"/>
    <property type="molecule type" value="Genomic_DNA"/>
</dbReference>
<dbReference type="Proteomes" id="UP000070531">
    <property type="component" value="Unassembled WGS sequence"/>
</dbReference>
<feature type="transmembrane region" description="Helical" evidence="5">
    <location>
        <begin position="165"/>
        <end position="191"/>
    </location>
</feature>
<dbReference type="GO" id="GO:0004671">
    <property type="term" value="F:protein C-terminal S-isoprenylcysteine carboxyl O-methyltransferase activity"/>
    <property type="evidence" value="ECO:0007669"/>
    <property type="project" value="InterPro"/>
</dbReference>
<keyword evidence="2 5" id="KW-0812">Transmembrane</keyword>
<evidence type="ECO:0000256" key="1">
    <source>
        <dbReference type="ARBA" id="ARBA00004141"/>
    </source>
</evidence>
<protein>
    <submittedName>
        <fullName evidence="6">Isoprenylcysteine carboxyl methyltransferase family protein</fullName>
    </submittedName>
</protein>
<feature type="transmembrane region" description="Helical" evidence="5">
    <location>
        <begin position="35"/>
        <end position="58"/>
    </location>
</feature>
<evidence type="ECO:0000256" key="5">
    <source>
        <dbReference type="SAM" id="Phobius"/>
    </source>
</evidence>
<dbReference type="GO" id="GO:0032259">
    <property type="term" value="P:methylation"/>
    <property type="evidence" value="ECO:0007669"/>
    <property type="project" value="UniProtKB-KW"/>
</dbReference>
<sequence length="205" mass="23440">MGQVNTPAEPCGISPPPASARLHSGLLNIIKHITVMLYAIIIFASFFVLRLFSLAFSIRNEKRLIKCGATQYGKRNSLLLTLAHIAYYFGALYEGYTSNMEFDRTSVIGVAVMAFAYIMLFYVIYKLSDVWTVKLYIVPNHRIDRSFLFRTVRHPNYFLNIIPELVGVALLCHAWTTLCVGLPLYGYLLIVRIRQEERAMRHLLS</sequence>
<keyword evidence="4 5" id="KW-0472">Membrane</keyword>
<dbReference type="PANTHER" id="PTHR43847:SF1">
    <property type="entry name" value="BLL3993 PROTEIN"/>
    <property type="match status" value="1"/>
</dbReference>
<evidence type="ECO:0000256" key="2">
    <source>
        <dbReference type="ARBA" id="ARBA00022692"/>
    </source>
</evidence>
<dbReference type="InterPro" id="IPR052527">
    <property type="entry name" value="Metal_cation-efflux_comp"/>
</dbReference>
<dbReference type="Gene3D" id="1.20.120.1630">
    <property type="match status" value="1"/>
</dbReference>
<reference evidence="6 7" key="1">
    <citation type="submission" date="2016-01" db="EMBL/GenBank/DDBJ databases">
        <authorList>
            <person name="Oliw E.H."/>
        </authorList>
    </citation>
    <scope>NUCLEOTIDE SEQUENCE [LARGE SCALE GENOMIC DNA]</scope>
    <source>
        <strain evidence="6 7">DNF00307</strain>
    </source>
</reference>
<dbReference type="GO" id="GO:0016020">
    <property type="term" value="C:membrane"/>
    <property type="evidence" value="ECO:0007669"/>
    <property type="project" value="UniProtKB-SubCell"/>
</dbReference>
<dbReference type="AlphaFoldDB" id="A0A134B9B4"/>
<keyword evidence="6" id="KW-0808">Transferase</keyword>
<name>A0A134B9B4_9BACT</name>
<proteinExistence type="predicted"/>
<evidence type="ECO:0000313" key="6">
    <source>
        <dbReference type="EMBL" id="KXB76538.1"/>
    </source>
</evidence>
<dbReference type="STRING" id="419005.HMPREF1860_01592"/>
<dbReference type="PATRIC" id="fig|419005.5.peg.1592"/>
<comment type="caution">
    <text evidence="6">The sequence shown here is derived from an EMBL/GenBank/DDBJ whole genome shotgun (WGS) entry which is preliminary data.</text>
</comment>
<organism evidence="6">
    <name type="scientific">Prevotella amnii</name>
    <dbReference type="NCBI Taxonomy" id="419005"/>
    <lineage>
        <taxon>Bacteria</taxon>
        <taxon>Pseudomonadati</taxon>
        <taxon>Bacteroidota</taxon>
        <taxon>Bacteroidia</taxon>
        <taxon>Bacteroidales</taxon>
        <taxon>Prevotellaceae</taxon>
        <taxon>Prevotella</taxon>
    </lineage>
</organism>